<protein>
    <recommendedName>
        <fullName evidence="3">DUF4283 domain-containing protein</fullName>
    </recommendedName>
</protein>
<keyword evidence="2" id="KW-1185">Reference proteome</keyword>
<comment type="caution">
    <text evidence="1">The sequence shown here is derived from an EMBL/GenBank/DDBJ whole genome shotgun (WGS) entry which is preliminary data.</text>
</comment>
<evidence type="ECO:0000313" key="1">
    <source>
        <dbReference type="EMBL" id="KAI9180216.1"/>
    </source>
</evidence>
<accession>A0AAD5NRY9</accession>
<dbReference type="PANTHER" id="PTHR34427:SF5">
    <property type="entry name" value="DUF4283 DOMAIN-CONTAINING PROTEIN"/>
    <property type="match status" value="1"/>
</dbReference>
<dbReference type="EMBL" id="JAJSOW010000101">
    <property type="protein sequence ID" value="KAI9180216.1"/>
    <property type="molecule type" value="Genomic_DNA"/>
</dbReference>
<gene>
    <name evidence="1" type="ORF">LWI28_002421</name>
</gene>
<dbReference type="PANTHER" id="PTHR34427">
    <property type="entry name" value="DUF4283 DOMAIN PROTEIN"/>
    <property type="match status" value="1"/>
</dbReference>
<evidence type="ECO:0008006" key="3">
    <source>
        <dbReference type="Google" id="ProtNLM"/>
    </source>
</evidence>
<proteinExistence type="predicted"/>
<reference evidence="1" key="2">
    <citation type="submission" date="2023-02" db="EMBL/GenBank/DDBJ databases">
        <authorList>
            <person name="Swenson N.G."/>
            <person name="Wegrzyn J.L."/>
            <person name="Mcevoy S.L."/>
        </authorList>
    </citation>
    <scope>NUCLEOTIDE SEQUENCE</scope>
    <source>
        <strain evidence="1">91603</strain>
        <tissue evidence="1">Leaf</tissue>
    </source>
</reference>
<reference evidence="1" key="1">
    <citation type="journal article" date="2022" name="Plant J.">
        <title>Strategies of tolerance reflected in two North American maple genomes.</title>
        <authorList>
            <person name="McEvoy S.L."/>
            <person name="Sezen U.U."/>
            <person name="Trouern-Trend A."/>
            <person name="McMahon S.M."/>
            <person name="Schaberg P.G."/>
            <person name="Yang J."/>
            <person name="Wegrzyn J.L."/>
            <person name="Swenson N.G."/>
        </authorList>
    </citation>
    <scope>NUCLEOTIDE SEQUENCE</scope>
    <source>
        <strain evidence="1">91603</strain>
    </source>
</reference>
<name>A0AAD5NRY9_ACENE</name>
<dbReference type="Proteomes" id="UP001064489">
    <property type="component" value="Chromosome 4"/>
</dbReference>
<organism evidence="1 2">
    <name type="scientific">Acer negundo</name>
    <name type="common">Box elder</name>
    <dbReference type="NCBI Taxonomy" id="4023"/>
    <lineage>
        <taxon>Eukaryota</taxon>
        <taxon>Viridiplantae</taxon>
        <taxon>Streptophyta</taxon>
        <taxon>Embryophyta</taxon>
        <taxon>Tracheophyta</taxon>
        <taxon>Spermatophyta</taxon>
        <taxon>Magnoliopsida</taxon>
        <taxon>eudicotyledons</taxon>
        <taxon>Gunneridae</taxon>
        <taxon>Pentapetalae</taxon>
        <taxon>rosids</taxon>
        <taxon>malvids</taxon>
        <taxon>Sapindales</taxon>
        <taxon>Sapindaceae</taxon>
        <taxon>Hippocastanoideae</taxon>
        <taxon>Acereae</taxon>
        <taxon>Acer</taxon>
    </lineage>
</organism>
<evidence type="ECO:0000313" key="2">
    <source>
        <dbReference type="Proteomes" id="UP001064489"/>
    </source>
</evidence>
<dbReference type="AlphaFoldDB" id="A0AAD5NRY9"/>
<sequence>MYMDGRQNFIGGNIGIFNGEPYIFRGKQSFATVVKEVCANTCGSSDQLGCLEMSWKIQNEAEELLARSAIKVLRDFFDVNLVELKLEARCFAFTSTYLGGKSVVWTFESEMDKDGFIRNRFFWSDNFISMSIWSESSVSLDRPRWLEVYNVPLHCWCKDFFTEVGGQAGETVWVENSTIRRERIDRGRILVLVPFEFQKDREVVVKFGENSFLVKITASPESVSMDWITLHLALKPVLKHRESEVERSLFTRPMNVNSPISEERGQLDRDKVSIARDFWVPEKTKEG</sequence>